<proteinExistence type="predicted"/>
<reference evidence="1" key="1">
    <citation type="submission" date="2021-11" db="EMBL/GenBank/DDBJ databases">
        <title>Genome sequence.</title>
        <authorList>
            <person name="Sun Q."/>
        </authorList>
    </citation>
    <scope>NUCLEOTIDE SEQUENCE</scope>
    <source>
        <strain evidence="1">JC732</strain>
    </source>
</reference>
<dbReference type="RefSeq" id="WP_230224216.1">
    <property type="nucleotide sequence ID" value="NZ_JAJKFT010000010.1"/>
</dbReference>
<dbReference type="Proteomes" id="UP001139103">
    <property type="component" value="Unassembled WGS sequence"/>
</dbReference>
<sequence length="169" mass="19047">MAAFAELDWRRFDVWAILAAEGVMTVQTEHRDACLAWLRSQNYGITSLDFANGVGPVVSYMGEIFLWEEQFGYKLTSDGGNLNALRDGFDFDLQPGQRHVLEIRNVDVAAKEDLPWLSGLLGIAHEYSRWQLALGARFFTLLALDESSPLIGLTYQTLTVPGLSWTKFR</sequence>
<protein>
    <submittedName>
        <fullName evidence="1">Uncharacterized protein</fullName>
    </submittedName>
</protein>
<evidence type="ECO:0000313" key="2">
    <source>
        <dbReference type="Proteomes" id="UP001139103"/>
    </source>
</evidence>
<accession>A0A9X1MTE1</accession>
<dbReference type="EMBL" id="JAJKFT010000010">
    <property type="protein sequence ID" value="MCC9631732.1"/>
    <property type="molecule type" value="Genomic_DNA"/>
</dbReference>
<organism evidence="1 2">
    <name type="scientific">Blastopirellula sediminis</name>
    <dbReference type="NCBI Taxonomy" id="2894196"/>
    <lineage>
        <taxon>Bacteria</taxon>
        <taxon>Pseudomonadati</taxon>
        <taxon>Planctomycetota</taxon>
        <taxon>Planctomycetia</taxon>
        <taxon>Pirellulales</taxon>
        <taxon>Pirellulaceae</taxon>
        <taxon>Blastopirellula</taxon>
    </lineage>
</organism>
<comment type="caution">
    <text evidence="1">The sequence shown here is derived from an EMBL/GenBank/DDBJ whole genome shotgun (WGS) entry which is preliminary data.</text>
</comment>
<evidence type="ECO:0000313" key="1">
    <source>
        <dbReference type="EMBL" id="MCC9631732.1"/>
    </source>
</evidence>
<dbReference type="AlphaFoldDB" id="A0A9X1MTE1"/>
<keyword evidence="2" id="KW-1185">Reference proteome</keyword>
<gene>
    <name evidence="1" type="ORF">LOC68_25330</name>
</gene>
<name>A0A9X1MTE1_9BACT</name>